<comment type="caution">
    <text evidence="2">The sequence shown here is derived from an EMBL/GenBank/DDBJ whole genome shotgun (WGS) entry which is preliminary data.</text>
</comment>
<dbReference type="SUPFAM" id="SSF55729">
    <property type="entry name" value="Acyl-CoA N-acyltransferases (Nat)"/>
    <property type="match status" value="1"/>
</dbReference>
<gene>
    <name evidence="2" type="ORF">COI93_15285</name>
</gene>
<dbReference type="CDD" id="cd04301">
    <property type="entry name" value="NAT_SF"/>
    <property type="match status" value="1"/>
</dbReference>
<evidence type="ECO:0000313" key="2">
    <source>
        <dbReference type="EMBL" id="PFK37453.1"/>
    </source>
</evidence>
<dbReference type="InterPro" id="IPR016181">
    <property type="entry name" value="Acyl_CoA_acyltransferase"/>
</dbReference>
<dbReference type="EMBL" id="NUWN01000056">
    <property type="protein sequence ID" value="PFK37453.1"/>
    <property type="molecule type" value="Genomic_DNA"/>
</dbReference>
<protein>
    <submittedName>
        <fullName evidence="2">GNAT family N-acetyltransferase</fullName>
    </submittedName>
</protein>
<dbReference type="PANTHER" id="PTHR43617:SF2">
    <property type="entry name" value="UPF0039 PROTEIN SLL0451"/>
    <property type="match status" value="1"/>
</dbReference>
<accession>A0A2B0M625</accession>
<dbReference type="RefSeq" id="WP_098491517.1">
    <property type="nucleotide sequence ID" value="NZ_NUWN01000056.1"/>
</dbReference>
<reference evidence="2 3" key="1">
    <citation type="submission" date="2017-09" db="EMBL/GenBank/DDBJ databases">
        <title>Large-scale bioinformatics analysis of Bacillus genomes uncovers conserved roles of natural products in bacterial physiology.</title>
        <authorList>
            <consortium name="Agbiome Team Llc"/>
            <person name="Bleich R.M."/>
            <person name="Grubbs K.J."/>
            <person name="Santa Maria K.C."/>
            <person name="Allen S.E."/>
            <person name="Farag S."/>
            <person name="Shank E.A."/>
            <person name="Bowers A."/>
        </authorList>
    </citation>
    <scope>NUCLEOTIDE SEQUENCE [LARGE SCALE GENOMIC DNA]</scope>
    <source>
        <strain evidence="2 3">AFS083043</strain>
    </source>
</reference>
<name>A0A2B0M625_BACCE</name>
<sequence length="175" mass="19951">MNIKIRQEMAKDYSRVEEVVQQAFLHEEFSDQKEHELVNRIRKCDAFIPELSLVAEEKEIIGHVLLSKIQIVDGDQSVDSLALAPVSVVPDYQKKGIGSLLISNVLRKAKELGYHSVIVLGHKDYYPKFGFKPASLWHIRAPFDVPDEVFMAMELKEHALQNVQGIVQYSEAFSE</sequence>
<dbReference type="Proteomes" id="UP000242656">
    <property type="component" value="Unassembled WGS sequence"/>
</dbReference>
<dbReference type="InterPro" id="IPR050276">
    <property type="entry name" value="MshD_Acetyltransferase"/>
</dbReference>
<keyword evidence="2" id="KW-0808">Transferase</keyword>
<dbReference type="Gene3D" id="3.40.630.30">
    <property type="match status" value="1"/>
</dbReference>
<dbReference type="AlphaFoldDB" id="A0A2B0M625"/>
<dbReference type="PROSITE" id="PS51186">
    <property type="entry name" value="GNAT"/>
    <property type="match status" value="1"/>
</dbReference>
<dbReference type="GO" id="GO:0016747">
    <property type="term" value="F:acyltransferase activity, transferring groups other than amino-acyl groups"/>
    <property type="evidence" value="ECO:0007669"/>
    <property type="project" value="InterPro"/>
</dbReference>
<feature type="domain" description="N-acetyltransferase" evidence="1">
    <location>
        <begin position="3"/>
        <end position="156"/>
    </location>
</feature>
<evidence type="ECO:0000313" key="3">
    <source>
        <dbReference type="Proteomes" id="UP000242656"/>
    </source>
</evidence>
<dbReference type="InterPro" id="IPR000182">
    <property type="entry name" value="GNAT_dom"/>
</dbReference>
<proteinExistence type="predicted"/>
<evidence type="ECO:0000259" key="1">
    <source>
        <dbReference type="PROSITE" id="PS51186"/>
    </source>
</evidence>
<dbReference type="Pfam" id="PF00583">
    <property type="entry name" value="Acetyltransf_1"/>
    <property type="match status" value="1"/>
</dbReference>
<organism evidence="2 3">
    <name type="scientific">Bacillus cereus</name>
    <dbReference type="NCBI Taxonomy" id="1396"/>
    <lineage>
        <taxon>Bacteria</taxon>
        <taxon>Bacillati</taxon>
        <taxon>Bacillota</taxon>
        <taxon>Bacilli</taxon>
        <taxon>Bacillales</taxon>
        <taxon>Bacillaceae</taxon>
        <taxon>Bacillus</taxon>
        <taxon>Bacillus cereus group</taxon>
    </lineage>
</organism>
<dbReference type="PANTHER" id="PTHR43617">
    <property type="entry name" value="L-AMINO ACID N-ACETYLTRANSFERASE"/>
    <property type="match status" value="1"/>
</dbReference>